<dbReference type="AlphaFoldDB" id="A0AA92WA07"/>
<reference evidence="1 2" key="1">
    <citation type="submission" date="2018-08" db="EMBL/GenBank/DDBJ databases">
        <title>A genome reference for cultivated species of the human gut microbiota.</title>
        <authorList>
            <person name="Zou Y."/>
            <person name="Xue W."/>
            <person name="Luo G."/>
        </authorList>
    </citation>
    <scope>NUCLEOTIDE SEQUENCE [LARGE SCALE GENOMIC DNA]</scope>
    <source>
        <strain evidence="1 2">AF10-17</strain>
    </source>
</reference>
<dbReference type="EMBL" id="QSAV01000026">
    <property type="protein sequence ID" value="RGW78623.1"/>
    <property type="molecule type" value="Genomic_DNA"/>
</dbReference>
<protein>
    <submittedName>
        <fullName evidence="1">Uncharacterized protein</fullName>
    </submittedName>
</protein>
<evidence type="ECO:0000313" key="2">
    <source>
        <dbReference type="Proteomes" id="UP000285776"/>
    </source>
</evidence>
<evidence type="ECO:0000313" key="1">
    <source>
        <dbReference type="EMBL" id="RGW78623.1"/>
    </source>
</evidence>
<dbReference type="Proteomes" id="UP000285776">
    <property type="component" value="Unassembled WGS sequence"/>
</dbReference>
<sequence length="111" mass="12793">MIYGIRYTSSLKTDEFEFPKSKLDNIALFPIDALGANGNNYCPKLVDNFSITNPTCNEFEKLKCGYDIDLGKAGYDDKEFELFANYELSDFGQLEKRLRDTDKFPLYKMSN</sequence>
<proteinExistence type="predicted"/>
<organism evidence="1 2">
    <name type="scientific">Segatella copri</name>
    <dbReference type="NCBI Taxonomy" id="165179"/>
    <lineage>
        <taxon>Bacteria</taxon>
        <taxon>Pseudomonadati</taxon>
        <taxon>Bacteroidota</taxon>
        <taxon>Bacteroidia</taxon>
        <taxon>Bacteroidales</taxon>
        <taxon>Prevotellaceae</taxon>
        <taxon>Segatella</taxon>
    </lineage>
</organism>
<gene>
    <name evidence="1" type="ORF">DWV53_09125</name>
</gene>
<name>A0AA92WA07_9BACT</name>
<accession>A0AA92WA07</accession>
<comment type="caution">
    <text evidence="1">The sequence shown here is derived from an EMBL/GenBank/DDBJ whole genome shotgun (WGS) entry which is preliminary data.</text>
</comment>